<dbReference type="InterPro" id="IPR043198">
    <property type="entry name" value="Cyclin/Ssn8"/>
</dbReference>
<accession>A0AAV0R1U9</accession>
<dbReference type="AlphaFoldDB" id="A0AAV0R1U9"/>
<dbReference type="EMBL" id="CAMGYJ010000010">
    <property type="protein sequence ID" value="CAI0551240.1"/>
    <property type="molecule type" value="Genomic_DNA"/>
</dbReference>
<keyword evidence="2" id="KW-0132">Cell division</keyword>
<dbReference type="GO" id="GO:0051301">
    <property type="term" value="P:cell division"/>
    <property type="evidence" value="ECO:0007669"/>
    <property type="project" value="UniProtKB-KW"/>
</dbReference>
<dbReference type="InterPro" id="IPR031658">
    <property type="entry name" value="Cyclin_C_2"/>
</dbReference>
<organism evidence="10 11">
    <name type="scientific">Linum tenue</name>
    <dbReference type="NCBI Taxonomy" id="586396"/>
    <lineage>
        <taxon>Eukaryota</taxon>
        <taxon>Viridiplantae</taxon>
        <taxon>Streptophyta</taxon>
        <taxon>Embryophyta</taxon>
        <taxon>Tracheophyta</taxon>
        <taxon>Spermatophyta</taxon>
        <taxon>Magnoliopsida</taxon>
        <taxon>eudicotyledons</taxon>
        <taxon>Gunneridae</taxon>
        <taxon>Pentapetalae</taxon>
        <taxon>rosids</taxon>
        <taxon>fabids</taxon>
        <taxon>Malpighiales</taxon>
        <taxon>Linaceae</taxon>
        <taxon>Linum</taxon>
    </lineage>
</organism>
<dbReference type="CDD" id="cd20586">
    <property type="entry name" value="CYCLIN_AcCycH_rpt2"/>
    <property type="match status" value="1"/>
</dbReference>
<evidence type="ECO:0000256" key="5">
    <source>
        <dbReference type="ARBA" id="ARBA00032263"/>
    </source>
</evidence>
<dbReference type="CDD" id="cd20585">
    <property type="entry name" value="CYCLIN_AcCycH_rpt1"/>
    <property type="match status" value="1"/>
</dbReference>
<dbReference type="InterPro" id="IPR036915">
    <property type="entry name" value="Cyclin-like_sf"/>
</dbReference>
<evidence type="ECO:0000256" key="1">
    <source>
        <dbReference type="ARBA" id="ARBA00011177"/>
    </source>
</evidence>
<dbReference type="GO" id="GO:0016538">
    <property type="term" value="F:cyclin-dependent protein serine/threonine kinase regulator activity"/>
    <property type="evidence" value="ECO:0007669"/>
    <property type="project" value="InterPro"/>
</dbReference>
<dbReference type="FunFam" id="1.10.472.10:FF:000029">
    <property type="entry name" value="Cyclin h"/>
    <property type="match status" value="1"/>
</dbReference>
<reference evidence="10" key="1">
    <citation type="submission" date="2022-08" db="EMBL/GenBank/DDBJ databases">
        <authorList>
            <person name="Gutierrez-Valencia J."/>
        </authorList>
    </citation>
    <scope>NUCLEOTIDE SEQUENCE</scope>
</reference>
<evidence type="ECO:0000313" key="11">
    <source>
        <dbReference type="Proteomes" id="UP001154282"/>
    </source>
</evidence>
<feature type="domain" description="Cyclin-like" evidence="9">
    <location>
        <begin position="85"/>
        <end position="166"/>
    </location>
</feature>
<name>A0AAV0R1U9_9ROSI</name>
<dbReference type="Pfam" id="PF16899">
    <property type="entry name" value="Cyclin_C_2"/>
    <property type="match status" value="1"/>
</dbReference>
<dbReference type="SUPFAM" id="SSF47954">
    <property type="entry name" value="Cyclin-like"/>
    <property type="match status" value="2"/>
</dbReference>
<feature type="compositionally biased region" description="Basic residues" evidence="8">
    <location>
        <begin position="307"/>
        <end position="317"/>
    </location>
</feature>
<gene>
    <name evidence="10" type="ORF">LITE_LOCUS45877</name>
</gene>
<dbReference type="SMART" id="SM00385">
    <property type="entry name" value="CYCLIN"/>
    <property type="match status" value="1"/>
</dbReference>
<dbReference type="Gene3D" id="1.10.472.10">
    <property type="entry name" value="Cyclin-like"/>
    <property type="match status" value="2"/>
</dbReference>
<evidence type="ECO:0000256" key="2">
    <source>
        <dbReference type="ARBA" id="ARBA00022618"/>
    </source>
</evidence>
<evidence type="ECO:0000256" key="7">
    <source>
        <dbReference type="RuleBase" id="RU000383"/>
    </source>
</evidence>
<protein>
    <recommendedName>
        <fullName evidence="6">Cyclin-H1-1</fullName>
    </recommendedName>
    <alternativeName>
        <fullName evidence="5">B-like cyclin</fullName>
    </alternativeName>
</protein>
<evidence type="ECO:0000256" key="6">
    <source>
        <dbReference type="ARBA" id="ARBA00070296"/>
    </source>
</evidence>
<dbReference type="GO" id="GO:0006357">
    <property type="term" value="P:regulation of transcription by RNA polymerase II"/>
    <property type="evidence" value="ECO:0007669"/>
    <property type="project" value="InterPro"/>
</dbReference>
<dbReference type="Pfam" id="PF00134">
    <property type="entry name" value="Cyclin_N"/>
    <property type="match status" value="1"/>
</dbReference>
<evidence type="ECO:0000259" key="9">
    <source>
        <dbReference type="SMART" id="SM00385"/>
    </source>
</evidence>
<keyword evidence="3 7" id="KW-0195">Cyclin</keyword>
<dbReference type="InterPro" id="IPR006671">
    <property type="entry name" value="Cyclin_N"/>
</dbReference>
<comment type="subunit">
    <text evidence="1">Interacts with the CDC2 protein kinase to form a serine/threonine kinase holoenzyme complex also known as maturation promoting factor (MPF). The cyclin subunit imparts substrate specificity to the complex.</text>
</comment>
<proteinExistence type="inferred from homology"/>
<evidence type="ECO:0000256" key="3">
    <source>
        <dbReference type="ARBA" id="ARBA00023127"/>
    </source>
</evidence>
<evidence type="ECO:0000256" key="8">
    <source>
        <dbReference type="SAM" id="MobiDB-lite"/>
    </source>
</evidence>
<dbReference type="InterPro" id="IPR013763">
    <property type="entry name" value="Cyclin-like_dom"/>
</dbReference>
<keyword evidence="4" id="KW-0131">Cell cycle</keyword>
<dbReference type="FunFam" id="1.10.472.10:FF:000063">
    <property type="entry name" value="cyclin-H1-1"/>
    <property type="match status" value="1"/>
</dbReference>
<sequence>MADFQTSTHRAKWIFTPQQLVDKYRTTNQRAKQMLEKCGTTKMEVDADGSVTYPEPQATENSDKHSRPKSLSCEEEEFMRVYYEFKLREVCGAFYFPHKIQATALTYFKRFYLQWSVMEHDPKHIMLTCIYSACKIEENHVSAEELGKGISQDHQMILNYEMIVLQSLEFDLIVYAPYRPVEGFIHDIEDSSHAAEDQIQMFKDSATAEVDKIMLTNAPLLFTPGQLALAALRNANEVLGVVDFESYLQNILLRQSSEHTVPELINILDSIDSWVKKYKFPTERDMKHINRKLKSCWGHGSHDDKKREKKSKHKSHRSSHDSRNAPAPA</sequence>
<dbReference type="Proteomes" id="UP001154282">
    <property type="component" value="Unassembled WGS sequence"/>
</dbReference>
<comment type="similarity">
    <text evidence="7">Belongs to the cyclin family.</text>
</comment>
<dbReference type="PANTHER" id="PTHR10026">
    <property type="entry name" value="CYCLIN"/>
    <property type="match status" value="1"/>
</dbReference>
<comment type="caution">
    <text evidence="10">The sequence shown here is derived from an EMBL/GenBank/DDBJ whole genome shotgun (WGS) entry which is preliminary data.</text>
</comment>
<evidence type="ECO:0000256" key="4">
    <source>
        <dbReference type="ARBA" id="ARBA00023306"/>
    </source>
</evidence>
<evidence type="ECO:0000313" key="10">
    <source>
        <dbReference type="EMBL" id="CAI0551240.1"/>
    </source>
</evidence>
<keyword evidence="11" id="KW-1185">Reference proteome</keyword>
<feature type="region of interest" description="Disordered" evidence="8">
    <location>
        <begin position="295"/>
        <end position="329"/>
    </location>
</feature>
<feature type="region of interest" description="Disordered" evidence="8">
    <location>
        <begin position="46"/>
        <end position="69"/>
    </location>
</feature>
<dbReference type="GO" id="GO:0005634">
    <property type="term" value="C:nucleus"/>
    <property type="evidence" value="ECO:0007669"/>
    <property type="project" value="UniProtKB-ARBA"/>
</dbReference>